<dbReference type="RefSeq" id="XP_033663829.1">
    <property type="nucleotide sequence ID" value="XM_033808273.1"/>
</dbReference>
<dbReference type="OrthoDB" id="3642764at2759"/>
<gene>
    <name evidence="2" type="ORF">M409DRAFT_26793</name>
</gene>
<evidence type="ECO:0000256" key="1">
    <source>
        <dbReference type="SAM" id="MobiDB-lite"/>
    </source>
</evidence>
<accession>A0A6A6C9K1</accession>
<dbReference type="EMBL" id="ML993611">
    <property type="protein sequence ID" value="KAF2162940.1"/>
    <property type="molecule type" value="Genomic_DNA"/>
</dbReference>
<keyword evidence="3" id="KW-1185">Reference proteome</keyword>
<evidence type="ECO:0000313" key="3">
    <source>
        <dbReference type="Proteomes" id="UP000799537"/>
    </source>
</evidence>
<evidence type="ECO:0008006" key="4">
    <source>
        <dbReference type="Google" id="ProtNLM"/>
    </source>
</evidence>
<evidence type="ECO:0000313" key="2">
    <source>
        <dbReference type="EMBL" id="KAF2162940.1"/>
    </source>
</evidence>
<dbReference type="Proteomes" id="UP000799537">
    <property type="component" value="Unassembled WGS sequence"/>
</dbReference>
<name>A0A6A6C9K1_ZASCE</name>
<organism evidence="2 3">
    <name type="scientific">Zasmidium cellare ATCC 36951</name>
    <dbReference type="NCBI Taxonomy" id="1080233"/>
    <lineage>
        <taxon>Eukaryota</taxon>
        <taxon>Fungi</taxon>
        <taxon>Dikarya</taxon>
        <taxon>Ascomycota</taxon>
        <taxon>Pezizomycotina</taxon>
        <taxon>Dothideomycetes</taxon>
        <taxon>Dothideomycetidae</taxon>
        <taxon>Mycosphaerellales</taxon>
        <taxon>Mycosphaerellaceae</taxon>
        <taxon>Zasmidium</taxon>
    </lineage>
</organism>
<dbReference type="AlphaFoldDB" id="A0A6A6C9K1"/>
<feature type="region of interest" description="Disordered" evidence="1">
    <location>
        <begin position="1"/>
        <end position="28"/>
    </location>
</feature>
<dbReference type="GeneID" id="54561545"/>
<sequence>MSTPTNHPMDGPNAADITTTLHHQPCSPPSCQLRHPNIKAYTAKIHLTNLNPNPHPIGHIDLYLFHKSKMPTLSPNRMWEECHSFSPHHPGTKLDKIENYLANESFSTEGHEKIERAEVVLFIDQVWLEARWRGKGRGLVAVSEAVKALQVPRKGVVMLQAGDAGGGRIGDVQDAGERLTRHWRRLGFEAWSESDPSWLLVSLEDVYWA</sequence>
<reference evidence="2" key="1">
    <citation type="journal article" date="2020" name="Stud. Mycol.">
        <title>101 Dothideomycetes genomes: a test case for predicting lifestyles and emergence of pathogens.</title>
        <authorList>
            <person name="Haridas S."/>
            <person name="Albert R."/>
            <person name="Binder M."/>
            <person name="Bloem J."/>
            <person name="Labutti K."/>
            <person name="Salamov A."/>
            <person name="Andreopoulos B."/>
            <person name="Baker S."/>
            <person name="Barry K."/>
            <person name="Bills G."/>
            <person name="Bluhm B."/>
            <person name="Cannon C."/>
            <person name="Castanera R."/>
            <person name="Culley D."/>
            <person name="Daum C."/>
            <person name="Ezra D."/>
            <person name="Gonzalez J."/>
            <person name="Henrissat B."/>
            <person name="Kuo A."/>
            <person name="Liang C."/>
            <person name="Lipzen A."/>
            <person name="Lutzoni F."/>
            <person name="Magnuson J."/>
            <person name="Mondo S."/>
            <person name="Nolan M."/>
            <person name="Ohm R."/>
            <person name="Pangilinan J."/>
            <person name="Park H.-J."/>
            <person name="Ramirez L."/>
            <person name="Alfaro M."/>
            <person name="Sun H."/>
            <person name="Tritt A."/>
            <person name="Yoshinaga Y."/>
            <person name="Zwiers L.-H."/>
            <person name="Turgeon B."/>
            <person name="Goodwin S."/>
            <person name="Spatafora J."/>
            <person name="Crous P."/>
            <person name="Grigoriev I."/>
        </authorList>
    </citation>
    <scope>NUCLEOTIDE SEQUENCE</scope>
    <source>
        <strain evidence="2">ATCC 36951</strain>
    </source>
</reference>
<proteinExistence type="predicted"/>
<protein>
    <recommendedName>
        <fullName evidence="4">N-acetyltransferase domain-containing protein</fullName>
    </recommendedName>
</protein>